<dbReference type="InterPro" id="IPR036390">
    <property type="entry name" value="WH_DNA-bd_sf"/>
</dbReference>
<dbReference type="EMBL" id="FPKW01000004">
    <property type="protein sequence ID" value="SFZ93180.1"/>
    <property type="molecule type" value="Genomic_DNA"/>
</dbReference>
<organism evidence="1 2">
    <name type="scientific">Chryseobacterium limigenitum</name>
    <dbReference type="NCBI Taxonomy" id="1612149"/>
    <lineage>
        <taxon>Bacteria</taxon>
        <taxon>Pseudomonadati</taxon>
        <taxon>Bacteroidota</taxon>
        <taxon>Flavobacteriia</taxon>
        <taxon>Flavobacteriales</taxon>
        <taxon>Weeksellaceae</taxon>
        <taxon>Chryseobacterium group</taxon>
        <taxon>Chryseobacterium</taxon>
    </lineage>
</organism>
<dbReference type="InterPro" id="IPR051815">
    <property type="entry name" value="Molybdate_resp_trans_reg"/>
</dbReference>
<name>A0A1K2IL66_9FLAO</name>
<dbReference type="STRING" id="1612149.SAMN05216324_104206"/>
<dbReference type="Gene3D" id="1.10.10.10">
    <property type="entry name" value="Winged helix-like DNA-binding domain superfamily/Winged helix DNA-binding domain"/>
    <property type="match status" value="1"/>
</dbReference>
<protein>
    <submittedName>
        <fullName evidence="1">Molybdate transport system regulatory protein</fullName>
    </submittedName>
</protein>
<dbReference type="Proteomes" id="UP000182034">
    <property type="component" value="Unassembled WGS sequence"/>
</dbReference>
<dbReference type="SUPFAM" id="SSF46785">
    <property type="entry name" value="Winged helix' DNA-binding domain"/>
    <property type="match status" value="1"/>
</dbReference>
<evidence type="ECO:0000313" key="1">
    <source>
        <dbReference type="EMBL" id="SFZ93180.1"/>
    </source>
</evidence>
<dbReference type="PANTHER" id="PTHR30432:SF1">
    <property type="entry name" value="DNA-BINDING TRANSCRIPTIONAL DUAL REGULATOR MODE"/>
    <property type="match status" value="1"/>
</dbReference>
<dbReference type="OrthoDB" id="9805928at2"/>
<dbReference type="PANTHER" id="PTHR30432">
    <property type="entry name" value="TRANSCRIPTIONAL REGULATOR MODE"/>
    <property type="match status" value="1"/>
</dbReference>
<gene>
    <name evidence="1" type="ORF">SAMN05216324_104206</name>
</gene>
<sequence>MESLKIKGRIWIETESGLKIGIGRARLLQQINDLGSITEAAKVLKIPYRKAWGIVKDINSNSSKEIVIKEVGGKTGGKSSLTDYGKLIVEKFKTAEECFIKFSQDEI</sequence>
<proteinExistence type="predicted"/>
<evidence type="ECO:0000313" key="2">
    <source>
        <dbReference type="Proteomes" id="UP000182034"/>
    </source>
</evidence>
<keyword evidence="2" id="KW-1185">Reference proteome</keyword>
<dbReference type="RefSeq" id="WP_072408800.1">
    <property type="nucleotide sequence ID" value="NZ_FPKW01000004.1"/>
</dbReference>
<dbReference type="AlphaFoldDB" id="A0A1K2IL66"/>
<accession>A0A1K2IL66</accession>
<reference evidence="2" key="1">
    <citation type="submission" date="2016-10" db="EMBL/GenBank/DDBJ databases">
        <authorList>
            <person name="Varghese N."/>
            <person name="Submissions S."/>
        </authorList>
    </citation>
    <scope>NUCLEOTIDE SEQUENCE [LARGE SCALE GENOMIC DNA]</scope>
    <source>
        <strain evidence="2">SUR2</strain>
    </source>
</reference>
<dbReference type="InterPro" id="IPR036388">
    <property type="entry name" value="WH-like_DNA-bd_sf"/>
</dbReference>